<protein>
    <recommendedName>
        <fullName evidence="4">MORN repeat-containing protein</fullName>
    </recommendedName>
</protein>
<dbReference type="PANTHER" id="PTHR43215:SF14">
    <property type="entry name" value="RADIAL SPOKE HEAD 1 HOMOLOG"/>
    <property type="match status" value="1"/>
</dbReference>
<evidence type="ECO:0000313" key="2">
    <source>
        <dbReference type="EMBL" id="RHL37836.1"/>
    </source>
</evidence>
<sequence length="626" mass="71379">MKQNYFELMKFILISLIVISSGTSLACAQGRTVEQLWNELQEAVEKNDSFAVLCRCNDLIMSTEPFNEYAQRCRYILAKMDLLENRMNDIYEDFTYFDALARKGIASDNYLALRNELKTAYDSLLIEDLQKPISEGVYFSDYQDGNHHPLMLLKISKGSNGLEAIQLQGGQVANDNMLRKYGGVLRGSEILQNNETLMYNAFWSGTRSRRPNTEMAHSTVEESQNFKEEMYGTMARGQYSTGDVVAGTIATEAVGGLMSLLGAALAKGKVTSCIVQLDWKPIGNGQLSAYLTVSSREERTGSVPEEDNQHFEFTLFKLYPHHKIFFYDPQKDCVVNYDGCIYLKSINYKLFERTHPAFFEEYIESKLSKNKSGKKTFYKLDKYKDLNGLMYKFWEYNSLFASLQTDSMREFLLPLDEMQSVYASDGSLSLGQYDKKINDFRSFVAFRMKEGHLVYMQCPTNIYNSTRKQSIYFIDNSYIYGEFIGPKQQGKCRMRYSDGGTFVGDAVEMVRHGYGIRTWPDGQTYTGTYNNGKEIDGEAVYKGTNFTCKRRVHQGVVDSIAIISYSNGDIYKGKIGQGYLPNGSGIMTYADGRTTKGEWEKGKLVANKPITRNIKRKISNKRKTTR</sequence>
<comment type="caution">
    <text evidence="2">The sequence shown here is derived from an EMBL/GenBank/DDBJ whole genome shotgun (WGS) entry which is preliminary data.</text>
</comment>
<gene>
    <name evidence="2" type="ORF">DW027_10840</name>
</gene>
<dbReference type="PANTHER" id="PTHR43215">
    <property type="entry name" value="RADIAL SPOKE HEAD 1 HOMOLOG"/>
    <property type="match status" value="1"/>
</dbReference>
<evidence type="ECO:0000313" key="3">
    <source>
        <dbReference type="Proteomes" id="UP000284495"/>
    </source>
</evidence>
<feature type="signal peptide" evidence="1">
    <location>
        <begin position="1"/>
        <end position="26"/>
    </location>
</feature>
<dbReference type="PROSITE" id="PS51257">
    <property type="entry name" value="PROKAR_LIPOPROTEIN"/>
    <property type="match status" value="1"/>
</dbReference>
<dbReference type="EMBL" id="QROO01000012">
    <property type="protein sequence ID" value="RHL37836.1"/>
    <property type="molecule type" value="Genomic_DNA"/>
</dbReference>
<name>A0A415KNY0_9BACE</name>
<dbReference type="RefSeq" id="WP_118219427.1">
    <property type="nucleotide sequence ID" value="NZ_JAQEAW010000007.1"/>
</dbReference>
<accession>A0A415KNY0</accession>
<dbReference type="AlphaFoldDB" id="A0A415KNY0"/>
<dbReference type="Proteomes" id="UP000284495">
    <property type="component" value="Unassembled WGS sequence"/>
</dbReference>
<reference evidence="2 3" key="1">
    <citation type="submission" date="2018-08" db="EMBL/GenBank/DDBJ databases">
        <title>A genome reference for cultivated species of the human gut microbiota.</title>
        <authorList>
            <person name="Zou Y."/>
            <person name="Xue W."/>
            <person name="Luo G."/>
        </authorList>
    </citation>
    <scope>NUCLEOTIDE SEQUENCE [LARGE SCALE GENOMIC DNA]</scope>
    <source>
        <strain evidence="2 3">AF38-2</strain>
    </source>
</reference>
<keyword evidence="1" id="KW-0732">Signal</keyword>
<feature type="chain" id="PRO_5019369330" description="MORN repeat-containing protein" evidence="1">
    <location>
        <begin position="27"/>
        <end position="626"/>
    </location>
</feature>
<proteinExistence type="predicted"/>
<evidence type="ECO:0008006" key="4">
    <source>
        <dbReference type="Google" id="ProtNLM"/>
    </source>
</evidence>
<dbReference type="SUPFAM" id="SSF82185">
    <property type="entry name" value="Histone H3 K4-specific methyltransferase SET7/9 N-terminal domain"/>
    <property type="match status" value="1"/>
</dbReference>
<dbReference type="Gene3D" id="2.20.110.10">
    <property type="entry name" value="Histone H3 K4-specific methyltransferase SET7/9 N-terminal domain"/>
    <property type="match status" value="2"/>
</dbReference>
<organism evidence="2 3">
    <name type="scientific">Bacteroides xylanisolvens</name>
    <dbReference type="NCBI Taxonomy" id="371601"/>
    <lineage>
        <taxon>Bacteria</taxon>
        <taxon>Pseudomonadati</taxon>
        <taxon>Bacteroidota</taxon>
        <taxon>Bacteroidia</taxon>
        <taxon>Bacteroidales</taxon>
        <taxon>Bacteroidaceae</taxon>
        <taxon>Bacteroides</taxon>
    </lineage>
</organism>
<evidence type="ECO:0000256" key="1">
    <source>
        <dbReference type="SAM" id="SignalP"/>
    </source>
</evidence>